<comment type="catalytic activity">
    <reaction evidence="12">
        <text>L-cysteinyl-[protein] + hexadecanoyl-CoA = S-hexadecanoyl-L-cysteinyl-[protein] + CoA</text>
        <dbReference type="Rhea" id="RHEA:36683"/>
        <dbReference type="Rhea" id="RHEA-COMP:10131"/>
        <dbReference type="Rhea" id="RHEA-COMP:11032"/>
        <dbReference type="ChEBI" id="CHEBI:29950"/>
        <dbReference type="ChEBI" id="CHEBI:57287"/>
        <dbReference type="ChEBI" id="CHEBI:57379"/>
        <dbReference type="ChEBI" id="CHEBI:74151"/>
        <dbReference type="EC" id="2.3.1.225"/>
    </reaction>
</comment>
<dbReference type="InterPro" id="IPR037435">
    <property type="entry name" value="14-3-3_sigma"/>
</dbReference>
<dbReference type="PROSITE" id="PS50216">
    <property type="entry name" value="DHHC"/>
    <property type="match status" value="1"/>
</dbReference>
<dbReference type="InterPro" id="IPR001594">
    <property type="entry name" value="Palmitoyltrfase_DHHC"/>
</dbReference>
<evidence type="ECO:0000256" key="6">
    <source>
        <dbReference type="ARBA" id="ARBA00022676"/>
    </source>
</evidence>
<dbReference type="InterPro" id="IPR023410">
    <property type="entry name" value="14-3-3_domain"/>
</dbReference>
<comment type="caution">
    <text evidence="12">Lacks conserved residue(s) required for the propagation of feature annotation.</text>
</comment>
<dbReference type="GO" id="GO:0005789">
    <property type="term" value="C:endoplasmic reticulum membrane"/>
    <property type="evidence" value="ECO:0007669"/>
    <property type="project" value="UniProtKB-SubCell"/>
</dbReference>
<protein>
    <recommendedName>
        <fullName evidence="12">Palmitoyltransferase</fullName>
        <ecNumber evidence="12">2.3.1.225</ecNumber>
    </recommendedName>
</protein>
<dbReference type="GO" id="GO:0031501">
    <property type="term" value="C:mannosyltransferase complex"/>
    <property type="evidence" value="ECO:0007669"/>
    <property type="project" value="TreeGrafter"/>
</dbReference>
<evidence type="ECO:0000256" key="5">
    <source>
        <dbReference type="ARBA" id="ARBA00022502"/>
    </source>
</evidence>
<feature type="transmembrane region" description="Helical" evidence="12">
    <location>
        <begin position="134"/>
        <end position="156"/>
    </location>
</feature>
<evidence type="ECO:0000259" key="14">
    <source>
        <dbReference type="SMART" id="SM00101"/>
    </source>
</evidence>
<dbReference type="UniPathway" id="UPA00196"/>
<dbReference type="AlphaFoldDB" id="M7B6A7"/>
<dbReference type="STRING" id="8469.M7B6A7"/>
<comment type="similarity">
    <text evidence="3">Belongs to the 14-3-3 family.</text>
</comment>
<dbReference type="Pfam" id="PF04188">
    <property type="entry name" value="Mannosyl_trans2"/>
    <property type="match status" value="1"/>
</dbReference>
<keyword evidence="13" id="KW-0175">Coiled coil</keyword>
<feature type="transmembrane region" description="Helical" evidence="12">
    <location>
        <begin position="176"/>
        <end position="202"/>
    </location>
</feature>
<evidence type="ECO:0000256" key="3">
    <source>
        <dbReference type="ARBA" id="ARBA00006141"/>
    </source>
</evidence>
<accession>M7B6A7</accession>
<proteinExistence type="inferred from homology"/>
<feature type="domain" description="14-3-3" evidence="14">
    <location>
        <begin position="633"/>
        <end position="872"/>
    </location>
</feature>
<dbReference type="InterPro" id="IPR036815">
    <property type="entry name" value="14-3-3_dom_sf"/>
</dbReference>
<dbReference type="Pfam" id="PF00244">
    <property type="entry name" value="14-3-3"/>
    <property type="match status" value="1"/>
</dbReference>
<dbReference type="eggNOG" id="KOG2647">
    <property type="taxonomic scope" value="Eukaryota"/>
</dbReference>
<evidence type="ECO:0000256" key="1">
    <source>
        <dbReference type="ARBA" id="ARBA00004477"/>
    </source>
</evidence>
<evidence type="ECO:0000313" key="16">
    <source>
        <dbReference type="Proteomes" id="UP000031443"/>
    </source>
</evidence>
<keyword evidence="12" id="KW-0012">Acyltransferase</keyword>
<gene>
    <name evidence="15" type="ORF">UY3_11759</name>
</gene>
<sequence>MRVERTPLPIWSALFNFLIPDHAADAFSPPRLSEPSLCDWLSEWLLGGLSHWDAEHFLFIAEHGYLYEHNFAFFPVYPLSVRAVAEVTLWPLQGLLCLRSRLLLSAVFLNALLSVLAAAVLYELGCVVLRCRRMAFLSAVLFCLTPANVFMTAAYSESMFAFLVFTAMLQLEKGQSWTSGLLFSLAAGVRSNGVINTGFLIYSQSKDLALELQAGAGTVMKLPNVWRQLFCFAASVVLMSAGVFFPFALFQSYAYLRFCNPDTGSEHAVPRPLLQLAVDKGYRLAAVNGVKPVWCSQGLPVVYSYIQDVYWNVGFLRYFEPKQVPNFLLAAPVTVLGSWATWFYLTANPQYCLMLGLVRRKNEGRKGEDSDKPVDGFRCFSVFVYVVHATALLAFGILCMHVQVLTRFLGSSTPILYWFSAHLLQNYEPLLWKEGTAIQTAASLSEKPSVGSSFLGSHLTLAIPIIGGVLFFFVISCLLQTSFRDPGILPRATPSEAADLEKRIDSMGTSTYRPPARTMEVVINKYVVKLKYCYTCKMFRPPRTSHCSVCDNCVERFDHHCPWVGNCVGKRNYRYFYAFILSLSFLTAFIFACVVTHLTLRFHTYLVASNLTTNEDPPCKAVSFPPVLPAMARNHQVQKAKLAEQAERYEDMADFMKAVVEHGDELSNEERNLLSVAYKNVVGCQRSAWRVISSIEHKTEEGDDKAQLVNEYREKVEGELKDVCNIVLGLLDKYLIKKASDAESKVFYLKMKGDYFRYLAEVATGDERKDTIENAQKAYQEAMDISKKEMQPTNPIRLGLALNFSVFHYEIANTPEQAIALAKTTFDEAMGDLHTLSEDSYKDSTLIMQLLRDNLTLWTAECAGEDAGEAGEEPKN</sequence>
<evidence type="ECO:0000313" key="15">
    <source>
        <dbReference type="EMBL" id="EMP31075.1"/>
    </source>
</evidence>
<dbReference type="EC" id="2.3.1.225" evidence="12"/>
<dbReference type="CDD" id="cd10019">
    <property type="entry name" value="14-3-3_sigma"/>
    <property type="match status" value="1"/>
</dbReference>
<dbReference type="SMART" id="SM00101">
    <property type="entry name" value="14_3_3"/>
    <property type="match status" value="1"/>
</dbReference>
<comment type="pathway">
    <text evidence="2">Glycolipid biosynthesis; glycosylphosphatidylinositol-anchor biosynthesis.</text>
</comment>
<keyword evidence="5" id="KW-0337">GPI-anchor biosynthesis</keyword>
<feature type="transmembrane region" description="Helical" evidence="12">
    <location>
        <begin position="229"/>
        <end position="250"/>
    </location>
</feature>
<keyword evidence="10 12" id="KW-1133">Transmembrane helix</keyword>
<evidence type="ECO:0000256" key="4">
    <source>
        <dbReference type="ARBA" id="ARBA00008698"/>
    </source>
</evidence>
<feature type="transmembrane region" description="Helical" evidence="12">
    <location>
        <begin position="379"/>
        <end position="404"/>
    </location>
</feature>
<dbReference type="PROSITE" id="PS00797">
    <property type="entry name" value="1433_2"/>
    <property type="match status" value="1"/>
</dbReference>
<keyword evidence="16" id="KW-1185">Reference proteome</keyword>
<dbReference type="PROSITE" id="PS00796">
    <property type="entry name" value="1433_1"/>
    <property type="match status" value="1"/>
</dbReference>
<name>M7B6A7_CHEMY</name>
<dbReference type="SUPFAM" id="SSF48445">
    <property type="entry name" value="14-3-3 protein"/>
    <property type="match status" value="1"/>
</dbReference>
<evidence type="ECO:0000256" key="12">
    <source>
        <dbReference type="RuleBase" id="RU079119"/>
    </source>
</evidence>
<keyword evidence="11 12" id="KW-0472">Membrane</keyword>
<organism evidence="15 16">
    <name type="scientific">Chelonia mydas</name>
    <name type="common">Green sea-turtle</name>
    <name type="synonym">Chelonia agassizi</name>
    <dbReference type="NCBI Taxonomy" id="8469"/>
    <lineage>
        <taxon>Eukaryota</taxon>
        <taxon>Metazoa</taxon>
        <taxon>Chordata</taxon>
        <taxon>Craniata</taxon>
        <taxon>Vertebrata</taxon>
        <taxon>Euteleostomi</taxon>
        <taxon>Archelosauria</taxon>
        <taxon>Testudinata</taxon>
        <taxon>Testudines</taxon>
        <taxon>Cryptodira</taxon>
        <taxon>Durocryptodira</taxon>
        <taxon>Americhelydia</taxon>
        <taxon>Chelonioidea</taxon>
        <taxon>Cheloniidae</taxon>
        <taxon>Chelonia</taxon>
    </lineage>
</organism>
<evidence type="ECO:0000256" key="11">
    <source>
        <dbReference type="ARBA" id="ARBA00023136"/>
    </source>
</evidence>
<evidence type="ECO:0000256" key="2">
    <source>
        <dbReference type="ARBA" id="ARBA00004687"/>
    </source>
</evidence>
<evidence type="ECO:0000256" key="9">
    <source>
        <dbReference type="ARBA" id="ARBA00022824"/>
    </source>
</evidence>
<dbReference type="GO" id="GO:0000009">
    <property type="term" value="F:alpha-1,6-mannosyltransferase activity"/>
    <property type="evidence" value="ECO:0007669"/>
    <property type="project" value="InterPro"/>
</dbReference>
<comment type="similarity">
    <text evidence="12">Belongs to the DHHC palmitoyltransferase family.</text>
</comment>
<feature type="transmembrane region" description="Helical" evidence="12">
    <location>
        <begin position="102"/>
        <end position="122"/>
    </location>
</feature>
<dbReference type="Pfam" id="PF01529">
    <property type="entry name" value="DHHC"/>
    <property type="match status" value="1"/>
</dbReference>
<dbReference type="PANTHER" id="PTHR12468">
    <property type="entry name" value="GPI MANNOSYLTRANSFERASE 2"/>
    <property type="match status" value="1"/>
</dbReference>
<dbReference type="InterPro" id="IPR000308">
    <property type="entry name" value="14-3-3"/>
</dbReference>
<keyword evidence="7 12" id="KW-0808">Transferase</keyword>
<dbReference type="GO" id="GO:0006506">
    <property type="term" value="P:GPI anchor biosynthetic process"/>
    <property type="evidence" value="ECO:0007669"/>
    <property type="project" value="UniProtKB-UniPathway"/>
</dbReference>
<dbReference type="PANTHER" id="PTHR12468:SF2">
    <property type="entry name" value="GPI MANNOSYLTRANSFERASE 2"/>
    <property type="match status" value="1"/>
</dbReference>
<dbReference type="GO" id="GO:0019706">
    <property type="term" value="F:protein-cysteine S-palmitoyltransferase activity"/>
    <property type="evidence" value="ECO:0007669"/>
    <property type="project" value="UniProtKB-EC"/>
</dbReference>
<dbReference type="FunFam" id="1.20.190.20:FF:000001">
    <property type="entry name" value="14-3-3 gamma 1"/>
    <property type="match status" value="1"/>
</dbReference>
<keyword evidence="8 12" id="KW-0812">Transmembrane</keyword>
<dbReference type="Gene3D" id="1.20.190.20">
    <property type="entry name" value="14-3-3 domain"/>
    <property type="match status" value="1"/>
</dbReference>
<keyword evidence="9" id="KW-0256">Endoplasmic reticulum</keyword>
<dbReference type="InterPro" id="IPR023409">
    <property type="entry name" value="14-3-3_CS"/>
</dbReference>
<dbReference type="InterPro" id="IPR007315">
    <property type="entry name" value="PIG-V/Gpi18"/>
</dbReference>
<dbReference type="PRINTS" id="PR00305">
    <property type="entry name" value="1433ZETA"/>
</dbReference>
<dbReference type="GO" id="GO:0004376">
    <property type="term" value="F:GPI mannosyltransferase activity"/>
    <property type="evidence" value="ECO:0007669"/>
    <property type="project" value="InterPro"/>
</dbReference>
<evidence type="ECO:0000256" key="8">
    <source>
        <dbReference type="ARBA" id="ARBA00022692"/>
    </source>
</evidence>
<comment type="domain">
    <text evidence="12">The DHHC domain is required for palmitoyltransferase activity.</text>
</comment>
<feature type="transmembrane region" description="Helical" evidence="12">
    <location>
        <begin position="575"/>
        <end position="600"/>
    </location>
</feature>
<reference evidence="16" key="1">
    <citation type="journal article" date="2013" name="Nat. Genet.">
        <title>The draft genomes of soft-shell turtle and green sea turtle yield insights into the development and evolution of the turtle-specific body plan.</title>
        <authorList>
            <person name="Wang Z."/>
            <person name="Pascual-Anaya J."/>
            <person name="Zadissa A."/>
            <person name="Li W."/>
            <person name="Niimura Y."/>
            <person name="Huang Z."/>
            <person name="Li C."/>
            <person name="White S."/>
            <person name="Xiong Z."/>
            <person name="Fang D."/>
            <person name="Wang B."/>
            <person name="Ming Y."/>
            <person name="Chen Y."/>
            <person name="Zheng Y."/>
            <person name="Kuraku S."/>
            <person name="Pignatelli M."/>
            <person name="Herrero J."/>
            <person name="Beal K."/>
            <person name="Nozawa M."/>
            <person name="Li Q."/>
            <person name="Wang J."/>
            <person name="Zhang H."/>
            <person name="Yu L."/>
            <person name="Shigenobu S."/>
            <person name="Wang J."/>
            <person name="Liu J."/>
            <person name="Flicek P."/>
            <person name="Searle S."/>
            <person name="Wang J."/>
            <person name="Kuratani S."/>
            <person name="Yin Y."/>
            <person name="Aken B."/>
            <person name="Zhang G."/>
            <person name="Irie N."/>
        </authorList>
    </citation>
    <scope>NUCLEOTIDE SEQUENCE [LARGE SCALE GENOMIC DNA]</scope>
</reference>
<keyword evidence="6 15" id="KW-0328">Glycosyltransferase</keyword>
<comment type="subcellular location">
    <subcellularLocation>
        <location evidence="1">Endoplasmic reticulum membrane</location>
        <topology evidence="1">Multi-pass membrane protein</topology>
    </subcellularLocation>
</comment>
<comment type="similarity">
    <text evidence="4">Belongs to the PIGV family.</text>
</comment>
<feature type="coiled-coil region" evidence="13">
    <location>
        <begin position="632"/>
        <end position="659"/>
    </location>
</feature>
<evidence type="ECO:0000256" key="13">
    <source>
        <dbReference type="SAM" id="Coils"/>
    </source>
</evidence>
<feature type="transmembrane region" description="Helical" evidence="12">
    <location>
        <begin position="459"/>
        <end position="479"/>
    </location>
</feature>
<evidence type="ECO:0000256" key="10">
    <source>
        <dbReference type="ARBA" id="ARBA00022989"/>
    </source>
</evidence>
<dbReference type="Proteomes" id="UP000031443">
    <property type="component" value="Unassembled WGS sequence"/>
</dbReference>
<dbReference type="EMBL" id="KB546907">
    <property type="protein sequence ID" value="EMP31075.1"/>
    <property type="molecule type" value="Genomic_DNA"/>
</dbReference>
<evidence type="ECO:0000256" key="7">
    <source>
        <dbReference type="ARBA" id="ARBA00022679"/>
    </source>
</evidence>